<evidence type="ECO:0000313" key="5">
    <source>
        <dbReference type="Proteomes" id="UP000533637"/>
    </source>
</evidence>
<dbReference type="Gene3D" id="3.55.50.30">
    <property type="match status" value="1"/>
</dbReference>
<dbReference type="Pfam" id="PF04773">
    <property type="entry name" value="FecR"/>
    <property type="match status" value="1"/>
</dbReference>
<dbReference type="PANTHER" id="PTHR30273">
    <property type="entry name" value="PERIPLASMIC SIGNAL SENSOR AND SIGMA FACTOR ACTIVATOR FECR-RELATED"/>
    <property type="match status" value="1"/>
</dbReference>
<reference evidence="4 5" key="1">
    <citation type="submission" date="2020-08" db="EMBL/GenBank/DDBJ databases">
        <title>Genomic Encyclopedia of Type Strains, Phase IV (KMG-IV): sequencing the most valuable type-strain genomes for metagenomic binning, comparative biology and taxonomic classification.</title>
        <authorList>
            <person name="Goeker M."/>
        </authorList>
    </citation>
    <scope>NUCLEOTIDE SEQUENCE [LARGE SCALE GENOMIC DNA]</scope>
    <source>
        <strain evidence="4 5">DSM 102983</strain>
    </source>
</reference>
<protein>
    <submittedName>
        <fullName evidence="4">Ferric-dicitrate binding protein FerR (Iron transport regulator)</fullName>
    </submittedName>
</protein>
<gene>
    <name evidence="4" type="ORF">GGQ57_003012</name>
</gene>
<keyword evidence="1" id="KW-1133">Transmembrane helix</keyword>
<dbReference type="PANTHER" id="PTHR30273:SF2">
    <property type="entry name" value="PROTEIN FECR"/>
    <property type="match status" value="1"/>
</dbReference>
<keyword evidence="1" id="KW-0472">Membrane</keyword>
<feature type="domain" description="FecR protein" evidence="2">
    <location>
        <begin position="119"/>
        <end position="210"/>
    </location>
</feature>
<dbReference type="PIRSF" id="PIRSF018266">
    <property type="entry name" value="FecR"/>
    <property type="match status" value="1"/>
</dbReference>
<sequence length="325" mass="37790">MSRVDQIIENFFRKDQPEDIRKHFVRWFFHPSSSKDKEETLHVLWDTLQVKADSSTERSYETVERRLGFSKRKGIHSSFRKWGQVAAFLLLPLLGAWVSWLYLQDRPVEELALVECFVPKGEIRNIVLPDHSVVIINSGSTLFYPSEFKGKNRDIYLSGEAKFMVTPDKKKPFIVKTNDLSVEALGTVFNISSYPDREKVTASLAEGKIKVDIRSSHETFILDPDEQVVFDKNTGVSERKRARMDYVLAWEKGQMIFQSASLYSVIKEIERHYGVQVYLNARDLNDEKLTVKFLHNETLEEVLYTLKQIVAGFKYKIEGDKVYIY</sequence>
<evidence type="ECO:0000256" key="1">
    <source>
        <dbReference type="SAM" id="Phobius"/>
    </source>
</evidence>
<feature type="domain" description="Protein FecR C-terminal" evidence="3">
    <location>
        <begin position="255"/>
        <end position="324"/>
    </location>
</feature>
<proteinExistence type="predicted"/>
<evidence type="ECO:0000259" key="2">
    <source>
        <dbReference type="Pfam" id="PF04773"/>
    </source>
</evidence>
<dbReference type="InterPro" id="IPR032508">
    <property type="entry name" value="FecR_C"/>
</dbReference>
<accession>A0ABR6KNL0</accession>
<name>A0ABR6KNL0_9BACT</name>
<feature type="transmembrane region" description="Helical" evidence="1">
    <location>
        <begin position="82"/>
        <end position="103"/>
    </location>
</feature>
<organism evidence="4 5">
    <name type="scientific">Parabacteroides faecis</name>
    <dbReference type="NCBI Taxonomy" id="1217282"/>
    <lineage>
        <taxon>Bacteria</taxon>
        <taxon>Pseudomonadati</taxon>
        <taxon>Bacteroidota</taxon>
        <taxon>Bacteroidia</taxon>
        <taxon>Bacteroidales</taxon>
        <taxon>Tannerellaceae</taxon>
        <taxon>Parabacteroides</taxon>
    </lineage>
</organism>
<dbReference type="InterPro" id="IPR006860">
    <property type="entry name" value="FecR"/>
</dbReference>
<dbReference type="InterPro" id="IPR012373">
    <property type="entry name" value="Ferrdict_sens_TM"/>
</dbReference>
<dbReference type="Proteomes" id="UP000533637">
    <property type="component" value="Unassembled WGS sequence"/>
</dbReference>
<dbReference type="Gene3D" id="2.60.120.1440">
    <property type="match status" value="1"/>
</dbReference>
<comment type="caution">
    <text evidence="4">The sequence shown here is derived from an EMBL/GenBank/DDBJ whole genome shotgun (WGS) entry which is preliminary data.</text>
</comment>
<keyword evidence="1" id="KW-0812">Transmembrane</keyword>
<evidence type="ECO:0000259" key="3">
    <source>
        <dbReference type="Pfam" id="PF16344"/>
    </source>
</evidence>
<dbReference type="RefSeq" id="WP_122351948.1">
    <property type="nucleotide sequence ID" value="NZ_BMPB01000024.1"/>
</dbReference>
<evidence type="ECO:0000313" key="4">
    <source>
        <dbReference type="EMBL" id="MBB4623103.1"/>
    </source>
</evidence>
<dbReference type="Pfam" id="PF16344">
    <property type="entry name" value="FecR_C"/>
    <property type="match status" value="1"/>
</dbReference>
<keyword evidence="5" id="KW-1185">Reference proteome</keyword>
<dbReference type="EMBL" id="JACHOC010000005">
    <property type="protein sequence ID" value="MBB4623103.1"/>
    <property type="molecule type" value="Genomic_DNA"/>
</dbReference>